<accession>A0A917G6F0</accession>
<keyword evidence="4" id="KW-1185">Reference proteome</keyword>
<sequence length="272" mass="30663">MSNEFYQFIHENREKIIDYTYKNIQAVDGAGTEIEMDQQLHIVVSEILDLLQIDNKLEQHQRLSVFFNSGRRLAWPITDVVDIFDAIGISLYELLNETDSNAIAAEVKDLVALQKIIIPLRNRFVTLHVESWETTVETQKLALKELTVPLIPIFDKICVMPLVGTIDTERAKFIIENLLQGTVETQSEIVLIDITAIPVVDTMVAHYLMQAVEALRLVGARAILVGIRPEIAQTIVNLGIQMQDFETESTLQRGVAKALNAINRKIVEVADT</sequence>
<gene>
    <name evidence="3" type="primary">RsbR</name>
    <name evidence="3" type="ORF">GCM10007425_19340</name>
</gene>
<dbReference type="Gene3D" id="3.30.750.24">
    <property type="entry name" value="STAS domain"/>
    <property type="match status" value="1"/>
</dbReference>
<organism evidence="3 4">
    <name type="scientific">Lysinibacillus alkalisoli</name>
    <dbReference type="NCBI Taxonomy" id="1911548"/>
    <lineage>
        <taxon>Bacteria</taxon>
        <taxon>Bacillati</taxon>
        <taxon>Bacillota</taxon>
        <taxon>Bacilli</taxon>
        <taxon>Bacillales</taxon>
        <taxon>Bacillaceae</taxon>
        <taxon>Lysinibacillus</taxon>
    </lineage>
</organism>
<dbReference type="InterPro" id="IPR002645">
    <property type="entry name" value="STAS_dom"/>
</dbReference>
<dbReference type="PANTHER" id="PTHR33745">
    <property type="entry name" value="RSBT ANTAGONIST PROTEIN RSBS-RELATED"/>
    <property type="match status" value="1"/>
</dbReference>
<comment type="caution">
    <text evidence="3">The sequence shown here is derived from an EMBL/GenBank/DDBJ whole genome shotgun (WGS) entry which is preliminary data.</text>
</comment>
<dbReference type="Pfam" id="PF01740">
    <property type="entry name" value="STAS"/>
    <property type="match status" value="1"/>
</dbReference>
<evidence type="ECO:0000259" key="2">
    <source>
        <dbReference type="PROSITE" id="PS50801"/>
    </source>
</evidence>
<dbReference type="RefSeq" id="WP_229704215.1">
    <property type="nucleotide sequence ID" value="NZ_BMJT01000006.1"/>
</dbReference>
<reference evidence="3" key="2">
    <citation type="submission" date="2020-09" db="EMBL/GenBank/DDBJ databases">
        <authorList>
            <person name="Sun Q."/>
            <person name="Zhou Y."/>
        </authorList>
    </citation>
    <scope>NUCLEOTIDE SEQUENCE</scope>
    <source>
        <strain evidence="3">CGMCC 1.15760</strain>
    </source>
</reference>
<dbReference type="CDD" id="cd07041">
    <property type="entry name" value="STAS_RsbR_RsbS_like"/>
    <property type="match status" value="1"/>
</dbReference>
<dbReference type="Proteomes" id="UP000616608">
    <property type="component" value="Unassembled WGS sequence"/>
</dbReference>
<dbReference type="PROSITE" id="PS50801">
    <property type="entry name" value="STAS"/>
    <property type="match status" value="1"/>
</dbReference>
<dbReference type="InterPro" id="IPR036513">
    <property type="entry name" value="STAS_dom_sf"/>
</dbReference>
<evidence type="ECO:0000313" key="4">
    <source>
        <dbReference type="Proteomes" id="UP000616608"/>
    </source>
</evidence>
<dbReference type="AlphaFoldDB" id="A0A917G6F0"/>
<dbReference type="InterPro" id="IPR051932">
    <property type="entry name" value="Bact_StressResp_Reg"/>
</dbReference>
<proteinExistence type="predicted"/>
<protein>
    <submittedName>
        <fullName evidence="3">Modulator protein RsbR</fullName>
    </submittedName>
</protein>
<evidence type="ECO:0000313" key="3">
    <source>
        <dbReference type="EMBL" id="GGG24931.1"/>
    </source>
</evidence>
<dbReference type="EMBL" id="BMJT01000006">
    <property type="protein sequence ID" value="GGG24931.1"/>
    <property type="molecule type" value="Genomic_DNA"/>
</dbReference>
<reference evidence="3" key="1">
    <citation type="journal article" date="2014" name="Int. J. Syst. Evol. Microbiol.">
        <title>Complete genome sequence of Corynebacterium casei LMG S-19264T (=DSM 44701T), isolated from a smear-ripened cheese.</title>
        <authorList>
            <consortium name="US DOE Joint Genome Institute (JGI-PGF)"/>
            <person name="Walter F."/>
            <person name="Albersmeier A."/>
            <person name="Kalinowski J."/>
            <person name="Ruckert C."/>
        </authorList>
    </citation>
    <scope>NUCLEOTIDE SEQUENCE</scope>
    <source>
        <strain evidence="3">CGMCC 1.15760</strain>
    </source>
</reference>
<feature type="domain" description="STAS" evidence="2">
    <location>
        <begin position="147"/>
        <end position="258"/>
    </location>
</feature>
<dbReference type="SUPFAM" id="SSF52091">
    <property type="entry name" value="SpoIIaa-like"/>
    <property type="match status" value="1"/>
</dbReference>
<evidence type="ECO:0000256" key="1">
    <source>
        <dbReference type="ARBA" id="ARBA00022553"/>
    </source>
</evidence>
<dbReference type="PANTHER" id="PTHR33745:SF3">
    <property type="entry name" value="RSBT CO-ANTAGONIST PROTEIN RSBRC"/>
    <property type="match status" value="1"/>
</dbReference>
<keyword evidence="1" id="KW-0597">Phosphoprotein</keyword>
<name>A0A917G6F0_9BACI</name>